<dbReference type="Gene3D" id="3.40.50.2300">
    <property type="match status" value="1"/>
</dbReference>
<dbReference type="PANTHER" id="PTHR43214:SF41">
    <property type="entry name" value="NITRATE_NITRITE RESPONSE REGULATOR PROTEIN NARP"/>
    <property type="match status" value="1"/>
</dbReference>
<dbReference type="PROSITE" id="PS50043">
    <property type="entry name" value="HTH_LUXR_2"/>
    <property type="match status" value="1"/>
</dbReference>
<dbReference type="PRINTS" id="PR00038">
    <property type="entry name" value="HTHLUXR"/>
</dbReference>
<keyword evidence="4" id="KW-0804">Transcription</keyword>
<evidence type="ECO:0000259" key="8">
    <source>
        <dbReference type="PROSITE" id="PS50110"/>
    </source>
</evidence>
<feature type="domain" description="Response regulatory" evidence="8">
    <location>
        <begin position="8"/>
        <end position="125"/>
    </location>
</feature>
<dbReference type="InterPro" id="IPR000792">
    <property type="entry name" value="Tscrpt_reg_LuxR_C"/>
</dbReference>
<dbReference type="SUPFAM" id="SSF46894">
    <property type="entry name" value="C-terminal effector domain of the bipartite response regulators"/>
    <property type="match status" value="1"/>
</dbReference>
<feature type="modified residue" description="4-aspartylphosphate" evidence="5">
    <location>
        <position position="59"/>
    </location>
</feature>
<dbReference type="PROSITE" id="PS50110">
    <property type="entry name" value="RESPONSE_REGULATORY"/>
    <property type="match status" value="1"/>
</dbReference>
<dbReference type="RefSeq" id="WP_369183628.1">
    <property type="nucleotide sequence ID" value="NZ_CP163445.1"/>
</dbReference>
<feature type="region of interest" description="Disordered" evidence="6">
    <location>
        <begin position="210"/>
        <end position="261"/>
    </location>
</feature>
<keyword evidence="2" id="KW-0805">Transcription regulation</keyword>
<reference evidence="9" key="1">
    <citation type="submission" date="2024-07" db="EMBL/GenBank/DDBJ databases">
        <authorList>
            <person name="Yu S.T."/>
        </authorList>
    </citation>
    <scope>NUCLEOTIDE SEQUENCE</scope>
    <source>
        <strain evidence="9">Y1</strain>
    </source>
</reference>
<dbReference type="SMART" id="SM00448">
    <property type="entry name" value="REC"/>
    <property type="match status" value="1"/>
</dbReference>
<dbReference type="PANTHER" id="PTHR43214">
    <property type="entry name" value="TWO-COMPONENT RESPONSE REGULATOR"/>
    <property type="match status" value="1"/>
</dbReference>
<dbReference type="SUPFAM" id="SSF52172">
    <property type="entry name" value="CheY-like"/>
    <property type="match status" value="1"/>
</dbReference>
<feature type="domain" description="HTH luxR-type" evidence="7">
    <location>
        <begin position="148"/>
        <end position="213"/>
    </location>
</feature>
<dbReference type="GO" id="GO:0006355">
    <property type="term" value="P:regulation of DNA-templated transcription"/>
    <property type="evidence" value="ECO:0007669"/>
    <property type="project" value="InterPro"/>
</dbReference>
<dbReference type="GO" id="GO:0003677">
    <property type="term" value="F:DNA binding"/>
    <property type="evidence" value="ECO:0007669"/>
    <property type="project" value="UniProtKB-KW"/>
</dbReference>
<dbReference type="Gene3D" id="1.10.10.10">
    <property type="entry name" value="Winged helix-like DNA-binding domain superfamily/Winged helix DNA-binding domain"/>
    <property type="match status" value="1"/>
</dbReference>
<dbReference type="CDD" id="cd06170">
    <property type="entry name" value="LuxR_C_like"/>
    <property type="match status" value="1"/>
</dbReference>
<evidence type="ECO:0000256" key="2">
    <source>
        <dbReference type="ARBA" id="ARBA00023015"/>
    </source>
</evidence>
<gene>
    <name evidence="9" type="ORF">AB2U05_17035</name>
</gene>
<keyword evidence="1 5" id="KW-0597">Phosphoprotein</keyword>
<dbReference type="CDD" id="cd17535">
    <property type="entry name" value="REC_NarL-like"/>
    <property type="match status" value="1"/>
</dbReference>
<dbReference type="InterPro" id="IPR058245">
    <property type="entry name" value="NreC/VraR/RcsB-like_REC"/>
</dbReference>
<dbReference type="Pfam" id="PF00072">
    <property type="entry name" value="Response_reg"/>
    <property type="match status" value="1"/>
</dbReference>
<dbReference type="InterPro" id="IPR039420">
    <property type="entry name" value="WalR-like"/>
</dbReference>
<dbReference type="AlphaFoldDB" id="A0AB39TLK1"/>
<name>A0AB39TLK1_9ACTN</name>
<evidence type="ECO:0000313" key="9">
    <source>
        <dbReference type="EMBL" id="XDQ80044.1"/>
    </source>
</evidence>
<evidence type="ECO:0000256" key="6">
    <source>
        <dbReference type="SAM" id="MobiDB-lite"/>
    </source>
</evidence>
<evidence type="ECO:0000259" key="7">
    <source>
        <dbReference type="PROSITE" id="PS50043"/>
    </source>
</evidence>
<dbReference type="SMART" id="SM00421">
    <property type="entry name" value="HTH_LUXR"/>
    <property type="match status" value="1"/>
</dbReference>
<dbReference type="Pfam" id="PF00196">
    <property type="entry name" value="GerE"/>
    <property type="match status" value="1"/>
</dbReference>
<dbReference type="InterPro" id="IPR011006">
    <property type="entry name" value="CheY-like_superfamily"/>
</dbReference>
<proteinExistence type="predicted"/>
<organism evidence="9">
    <name type="scientific">Streptomyces sp. Y1</name>
    <dbReference type="NCBI Taxonomy" id="3238634"/>
    <lineage>
        <taxon>Bacteria</taxon>
        <taxon>Bacillati</taxon>
        <taxon>Actinomycetota</taxon>
        <taxon>Actinomycetes</taxon>
        <taxon>Kitasatosporales</taxon>
        <taxon>Streptomycetaceae</taxon>
        <taxon>Streptomyces</taxon>
    </lineage>
</organism>
<dbReference type="EMBL" id="CP163445">
    <property type="protein sequence ID" value="XDQ80044.1"/>
    <property type="molecule type" value="Genomic_DNA"/>
</dbReference>
<dbReference type="InterPro" id="IPR036388">
    <property type="entry name" value="WH-like_DNA-bd_sf"/>
</dbReference>
<dbReference type="InterPro" id="IPR016032">
    <property type="entry name" value="Sig_transdc_resp-reg_C-effctor"/>
</dbReference>
<evidence type="ECO:0000256" key="4">
    <source>
        <dbReference type="ARBA" id="ARBA00023163"/>
    </source>
</evidence>
<feature type="compositionally biased region" description="Basic and acidic residues" evidence="6">
    <location>
        <begin position="215"/>
        <end position="230"/>
    </location>
</feature>
<keyword evidence="3" id="KW-0238">DNA-binding</keyword>
<evidence type="ECO:0000256" key="5">
    <source>
        <dbReference type="PROSITE-ProRule" id="PRU00169"/>
    </source>
</evidence>
<sequence>MAIRSARRAVVVDPWPLLRDAVAALLLDTGAARTVETARGGAQAWELCRALGPDLVVTDADLLAPGEGLLLGRRLKASASPPRVLVYSGSTDPSVVVECLGGAADGFVHRSAEPEQLVSAVRGLAEGRPVWFVGEQDRPAPTGADPVDGALLRAMTGREQEVLGLLLRRYSNDEIAGELCLARQTVKNYVSSVLQKLEMSSRRELHSLVPARGPDLGRRPAEPGAADRCRSVRPKVGAGRGGMPLGGHVAVFPKRQSPASH</sequence>
<accession>A0AB39TLK1</accession>
<protein>
    <submittedName>
        <fullName evidence="9">Response regulator</fullName>
    </submittedName>
</protein>
<dbReference type="InterPro" id="IPR001789">
    <property type="entry name" value="Sig_transdc_resp-reg_receiver"/>
</dbReference>
<evidence type="ECO:0000256" key="1">
    <source>
        <dbReference type="ARBA" id="ARBA00022553"/>
    </source>
</evidence>
<dbReference type="GO" id="GO:0000160">
    <property type="term" value="P:phosphorelay signal transduction system"/>
    <property type="evidence" value="ECO:0007669"/>
    <property type="project" value="InterPro"/>
</dbReference>
<evidence type="ECO:0000256" key="3">
    <source>
        <dbReference type="ARBA" id="ARBA00023125"/>
    </source>
</evidence>